<evidence type="ECO:0000256" key="1">
    <source>
        <dbReference type="SAM" id="Coils"/>
    </source>
</evidence>
<dbReference type="AlphaFoldDB" id="A0A1R2B6B0"/>
<feature type="coiled-coil region" evidence="1">
    <location>
        <begin position="189"/>
        <end position="314"/>
    </location>
</feature>
<sequence length="439" mass="51116">MDDQSALIQDYEITIESMQREIEMLSEKLNEPDQLSPSQEEYEKLENFLEIYRQDIEGHTADIVEEKRKERKYKAEEEWVKVNSPEFQESKALENKINEITQKILNSKKERLYSSNNMMVEQLKKVNPTLYGHIKRAIRIEQTNLDLKEEHMKFKQERNNIRLQYYKVTQAFAGEERLKVKLRETEAIVEEKGKEVDGKARELKELQDNISKTKENIQNVQVKKLLFEYNEVKAIKERLQNQRQGLQKDIQQVQETLEKTHKNPEKITPSTANQNLRKEINQLEAQIMEASKEIKDKQKEHLQAQYNFEEAKRQLKELQKPPEIPVPRGNTSRRVTIKETPGFSSPERRSTFVAVSNDGLSSPNITERRSITEKRSSFKVETPTSPEKRSSILNMVGKGMHETLTEQLTRALKGVGKPGQGIASKLLTVNRGDIVTKVK</sequence>
<evidence type="ECO:0008006" key="4">
    <source>
        <dbReference type="Google" id="ProtNLM"/>
    </source>
</evidence>
<dbReference type="EMBL" id="MPUH01000920">
    <property type="protein sequence ID" value="OMJ72215.1"/>
    <property type="molecule type" value="Genomic_DNA"/>
</dbReference>
<feature type="coiled-coil region" evidence="1">
    <location>
        <begin position="1"/>
        <end position="110"/>
    </location>
</feature>
<dbReference type="Proteomes" id="UP000187209">
    <property type="component" value="Unassembled WGS sequence"/>
</dbReference>
<protein>
    <recommendedName>
        <fullName evidence="4">DUF4201 domain-containing protein</fullName>
    </recommendedName>
</protein>
<accession>A0A1R2B6B0</accession>
<gene>
    <name evidence="2" type="ORF">SteCoe_29390</name>
</gene>
<keyword evidence="3" id="KW-1185">Reference proteome</keyword>
<organism evidence="2 3">
    <name type="scientific">Stentor coeruleus</name>
    <dbReference type="NCBI Taxonomy" id="5963"/>
    <lineage>
        <taxon>Eukaryota</taxon>
        <taxon>Sar</taxon>
        <taxon>Alveolata</taxon>
        <taxon>Ciliophora</taxon>
        <taxon>Postciliodesmatophora</taxon>
        <taxon>Heterotrichea</taxon>
        <taxon>Heterotrichida</taxon>
        <taxon>Stentoridae</taxon>
        <taxon>Stentor</taxon>
    </lineage>
</organism>
<evidence type="ECO:0000313" key="3">
    <source>
        <dbReference type="Proteomes" id="UP000187209"/>
    </source>
</evidence>
<comment type="caution">
    <text evidence="2">The sequence shown here is derived from an EMBL/GenBank/DDBJ whole genome shotgun (WGS) entry which is preliminary data.</text>
</comment>
<evidence type="ECO:0000313" key="2">
    <source>
        <dbReference type="EMBL" id="OMJ72215.1"/>
    </source>
</evidence>
<keyword evidence="1" id="KW-0175">Coiled coil</keyword>
<reference evidence="2 3" key="1">
    <citation type="submission" date="2016-11" db="EMBL/GenBank/DDBJ databases">
        <title>The macronuclear genome of Stentor coeruleus: a giant cell with tiny introns.</title>
        <authorList>
            <person name="Slabodnick M."/>
            <person name="Ruby J.G."/>
            <person name="Reiff S.B."/>
            <person name="Swart E.C."/>
            <person name="Gosai S."/>
            <person name="Prabakaran S."/>
            <person name="Witkowska E."/>
            <person name="Larue G.E."/>
            <person name="Fisher S."/>
            <person name="Freeman R.M."/>
            <person name="Gunawardena J."/>
            <person name="Chu W."/>
            <person name="Stover N.A."/>
            <person name="Gregory B.D."/>
            <person name="Nowacki M."/>
            <person name="Derisi J."/>
            <person name="Roy S.W."/>
            <person name="Marshall W.F."/>
            <person name="Sood P."/>
        </authorList>
    </citation>
    <scope>NUCLEOTIDE SEQUENCE [LARGE SCALE GENOMIC DNA]</scope>
    <source>
        <strain evidence="2">WM001</strain>
    </source>
</reference>
<proteinExistence type="predicted"/>
<name>A0A1R2B6B0_9CILI</name>
<dbReference type="OrthoDB" id="326771at2759"/>